<dbReference type="PANTHER" id="PTHR34556:SF2">
    <property type="entry name" value="PROTEIN TAB2 HOMOLOG, CHLOROPLASTIC"/>
    <property type="match status" value="1"/>
</dbReference>
<dbReference type="OrthoDB" id="3833at2759"/>
<dbReference type="EMBL" id="PGGS01002407">
    <property type="protein sequence ID" value="PNG99644.1"/>
    <property type="molecule type" value="Genomic_DNA"/>
</dbReference>
<organism evidence="2 3">
    <name type="scientific">Tetrabaena socialis</name>
    <dbReference type="NCBI Taxonomy" id="47790"/>
    <lineage>
        <taxon>Eukaryota</taxon>
        <taxon>Viridiplantae</taxon>
        <taxon>Chlorophyta</taxon>
        <taxon>core chlorophytes</taxon>
        <taxon>Chlorophyceae</taxon>
        <taxon>CS clade</taxon>
        <taxon>Chlamydomonadales</taxon>
        <taxon>Tetrabaenaceae</taxon>
        <taxon>Tetrabaena</taxon>
    </lineage>
</organism>
<feature type="domain" description="RNA-binding protein Tab2/Atab2 C-terminal" evidence="1">
    <location>
        <begin position="24"/>
        <end position="127"/>
    </location>
</feature>
<dbReference type="GO" id="GO:0003723">
    <property type="term" value="F:RNA binding"/>
    <property type="evidence" value="ECO:0007669"/>
    <property type="project" value="InterPro"/>
</dbReference>
<gene>
    <name evidence="2" type="ORF">TSOC_014573</name>
</gene>
<evidence type="ECO:0000313" key="2">
    <source>
        <dbReference type="EMBL" id="PNG99644.1"/>
    </source>
</evidence>
<proteinExistence type="predicted"/>
<reference evidence="2 3" key="1">
    <citation type="journal article" date="2017" name="Mol. Biol. Evol.">
        <title>The 4-celled Tetrabaena socialis nuclear genome reveals the essential components for genetic control of cell number at the origin of multicellularity in the volvocine lineage.</title>
        <authorList>
            <person name="Featherston J."/>
            <person name="Arakaki Y."/>
            <person name="Hanschen E.R."/>
            <person name="Ferris P.J."/>
            <person name="Michod R.E."/>
            <person name="Olson B.J.S.C."/>
            <person name="Nozaki H."/>
            <person name="Durand P.M."/>
        </authorList>
    </citation>
    <scope>NUCLEOTIDE SEQUENCE [LARGE SCALE GENOMIC DNA]</scope>
    <source>
        <strain evidence="2 3">NIES-571</strain>
    </source>
</reference>
<evidence type="ECO:0000313" key="3">
    <source>
        <dbReference type="Proteomes" id="UP000236333"/>
    </source>
</evidence>
<feature type="non-terminal residue" evidence="2">
    <location>
        <position position="1"/>
    </location>
</feature>
<sequence length="128" mass="14008">WINERLETVYKVDPRYSNKAQSLFQLDLGPPESLPDALRGEQWAFVQLPLGTLTQMLKKVDEAEIFGSGFSLASAGLPDLPEDILIPGVVVFSRRALPLAAWTNGLEIATVKADVARSCLILETGVNQ</sequence>
<feature type="non-terminal residue" evidence="2">
    <location>
        <position position="128"/>
    </location>
</feature>
<dbReference type="AlphaFoldDB" id="A0A2J7ZHA8"/>
<dbReference type="Pfam" id="PF20429">
    <property type="entry name" value="Tab2-like_C"/>
    <property type="match status" value="1"/>
</dbReference>
<accession>A0A2J7ZHA8</accession>
<keyword evidence="3" id="KW-1185">Reference proteome</keyword>
<comment type="caution">
    <text evidence="2">The sequence shown here is derived from an EMBL/GenBank/DDBJ whole genome shotgun (WGS) entry which is preliminary data.</text>
</comment>
<protein>
    <recommendedName>
        <fullName evidence="1">RNA-binding protein Tab2/Atab2 C-terminal domain-containing protein</fullName>
    </recommendedName>
</protein>
<dbReference type="Proteomes" id="UP000236333">
    <property type="component" value="Unassembled WGS sequence"/>
</dbReference>
<evidence type="ECO:0000259" key="1">
    <source>
        <dbReference type="Pfam" id="PF20429"/>
    </source>
</evidence>
<dbReference type="PANTHER" id="PTHR34556">
    <property type="match status" value="1"/>
</dbReference>
<dbReference type="InterPro" id="IPR046761">
    <property type="entry name" value="Tab2-like_C"/>
</dbReference>
<dbReference type="InterPro" id="IPR009472">
    <property type="entry name" value="Tab2-like"/>
</dbReference>
<name>A0A2J7ZHA8_9CHLO</name>